<reference evidence="1" key="1">
    <citation type="submission" date="2023-07" db="EMBL/GenBank/DDBJ databases">
        <authorList>
            <person name="Yang W."/>
            <person name="Chen J."/>
            <person name="Ji P."/>
            <person name="Hu F."/>
        </authorList>
    </citation>
    <scope>NUCLEOTIDE SEQUENCE</scope>
    <source>
        <strain evidence="1">CRE-138-0111</strain>
    </source>
</reference>
<dbReference type="Proteomes" id="UP001176478">
    <property type="component" value="Unassembled WGS sequence"/>
</dbReference>
<name>A0ABT9AU98_9GAMM</name>
<proteinExistence type="predicted"/>
<protein>
    <recommendedName>
        <fullName evidence="3">DUF4123 domain-containing protein</fullName>
    </recommendedName>
</protein>
<evidence type="ECO:0000313" key="2">
    <source>
        <dbReference type="Proteomes" id="UP001176478"/>
    </source>
</evidence>
<sequence length="182" mass="20919">MVNENISLLSCAASLETRAQSFFRSPFVLSEDDRLVLKDKDLLAQLTKSVKSYNVPVFIVDYMPGRKLTEVDNFVRHDSYILRLALLVYSIRVKILNGTLAESFYWLGSDEALNFIERLDDSQTIDAIIKGELYIKPVRSLRELASGEWSSVFGSDNPHMTLPAYLQLRFEHWSTDLWKPHS</sequence>
<dbReference type="EMBL" id="JAUQTG010000012">
    <property type="protein sequence ID" value="MDO7858219.1"/>
    <property type="molecule type" value="Genomic_DNA"/>
</dbReference>
<organism evidence="1 2">
    <name type="scientific">Providencia huashanensis</name>
    <dbReference type="NCBI Taxonomy" id="3037798"/>
    <lineage>
        <taxon>Bacteria</taxon>
        <taxon>Pseudomonadati</taxon>
        <taxon>Pseudomonadota</taxon>
        <taxon>Gammaproteobacteria</taxon>
        <taxon>Enterobacterales</taxon>
        <taxon>Morganellaceae</taxon>
        <taxon>Providencia</taxon>
    </lineage>
</organism>
<keyword evidence="2" id="KW-1185">Reference proteome</keyword>
<comment type="caution">
    <text evidence="1">The sequence shown here is derived from an EMBL/GenBank/DDBJ whole genome shotgun (WGS) entry which is preliminary data.</text>
</comment>
<gene>
    <name evidence="1" type="ORF">Q5E86_18110</name>
</gene>
<accession>A0ABT9AU98</accession>
<evidence type="ECO:0008006" key="3">
    <source>
        <dbReference type="Google" id="ProtNLM"/>
    </source>
</evidence>
<reference evidence="1" key="2">
    <citation type="journal article" date="2024" name="Int. J. Antimicrob. Agents">
        <title>Identification of a novel Providencia species showing multi-drug-resistant in three patients with hospital-acquired infection.</title>
        <authorList>
            <person name="Yang W."/>
            <person name="Chen J."/>
            <person name="Yang F."/>
            <person name="Ji P."/>
            <person name="Shen S."/>
            <person name="Yin D."/>
            <person name="Hu F."/>
        </authorList>
    </citation>
    <scope>NUCLEOTIDE SEQUENCE</scope>
    <source>
        <strain evidence="1">CRE-138-0111</strain>
    </source>
</reference>
<evidence type="ECO:0000313" key="1">
    <source>
        <dbReference type="EMBL" id="MDO7858219.1"/>
    </source>
</evidence>